<dbReference type="GO" id="GO:0043856">
    <property type="term" value="F:anti-sigma factor antagonist activity"/>
    <property type="evidence" value="ECO:0007669"/>
    <property type="project" value="TreeGrafter"/>
</dbReference>
<evidence type="ECO:0000256" key="1">
    <source>
        <dbReference type="SAM" id="MobiDB-lite"/>
    </source>
</evidence>
<dbReference type="CDD" id="cd07043">
    <property type="entry name" value="STAS_anti-anti-sigma_factors"/>
    <property type="match status" value="1"/>
</dbReference>
<proteinExistence type="predicted"/>
<dbReference type="OrthoDB" id="4249752at2"/>
<feature type="region of interest" description="Disordered" evidence="1">
    <location>
        <begin position="114"/>
        <end position="141"/>
    </location>
</feature>
<evidence type="ECO:0000313" key="3">
    <source>
        <dbReference type="EMBL" id="QES35059.1"/>
    </source>
</evidence>
<dbReference type="PANTHER" id="PTHR33495">
    <property type="entry name" value="ANTI-SIGMA FACTOR ANTAGONIST TM_1081-RELATED-RELATED"/>
    <property type="match status" value="1"/>
</dbReference>
<evidence type="ECO:0000313" key="4">
    <source>
        <dbReference type="Proteomes" id="UP000322927"/>
    </source>
</evidence>
<feature type="domain" description="STAS" evidence="2">
    <location>
        <begin position="19"/>
        <end position="116"/>
    </location>
</feature>
<dbReference type="Proteomes" id="UP000322927">
    <property type="component" value="Chromosome"/>
</dbReference>
<dbReference type="Pfam" id="PF01740">
    <property type="entry name" value="STAS"/>
    <property type="match status" value="1"/>
</dbReference>
<dbReference type="Gene3D" id="3.30.750.24">
    <property type="entry name" value="STAS domain"/>
    <property type="match status" value="1"/>
</dbReference>
<dbReference type="AlphaFoldDB" id="A0A5P2C339"/>
<gene>
    <name evidence="3" type="ORF">DEJ48_18060</name>
</gene>
<accession>A0A5P2C339</accession>
<sequence length="141" mass="15040">MSPHRLSIAGLAHSDVCAVLRLSGELDRASEKFFMDTLAVPVDAGRSHIILDVTALTFCDSRGLNCLLALHWLLRRRAGALMLAGVGRRLAALLEHSGSTALFSSHASVGQALRSLPEPARPNWPPPAERSSDEGVSPPAQ</sequence>
<dbReference type="RefSeq" id="WP_150217183.1">
    <property type="nucleotide sequence ID" value="NZ_CP029192.1"/>
</dbReference>
<evidence type="ECO:0000259" key="2">
    <source>
        <dbReference type="PROSITE" id="PS50801"/>
    </source>
</evidence>
<dbReference type="PANTHER" id="PTHR33495:SF2">
    <property type="entry name" value="ANTI-SIGMA FACTOR ANTAGONIST TM_1081-RELATED"/>
    <property type="match status" value="1"/>
</dbReference>
<reference evidence="3 4" key="1">
    <citation type="submission" date="2018-05" db="EMBL/GenBank/DDBJ databases">
        <title>Streptomyces venezuelae.</title>
        <authorList>
            <person name="Kim W."/>
            <person name="Lee N."/>
            <person name="Cho B.-K."/>
        </authorList>
    </citation>
    <scope>NUCLEOTIDE SEQUENCE [LARGE SCALE GENOMIC DNA]</scope>
    <source>
        <strain evidence="3 4">ATCC 14584</strain>
    </source>
</reference>
<dbReference type="InterPro" id="IPR002645">
    <property type="entry name" value="STAS_dom"/>
</dbReference>
<protein>
    <submittedName>
        <fullName evidence="3">Anti-sigma factor antagonist</fullName>
    </submittedName>
</protein>
<dbReference type="InterPro" id="IPR036513">
    <property type="entry name" value="STAS_dom_sf"/>
</dbReference>
<name>A0A5P2C339_STRVZ</name>
<organism evidence="3 4">
    <name type="scientific">Streptomyces venezuelae</name>
    <dbReference type="NCBI Taxonomy" id="54571"/>
    <lineage>
        <taxon>Bacteria</taxon>
        <taxon>Bacillati</taxon>
        <taxon>Actinomycetota</taxon>
        <taxon>Actinomycetes</taxon>
        <taxon>Kitasatosporales</taxon>
        <taxon>Streptomycetaceae</taxon>
        <taxon>Streptomyces</taxon>
    </lineage>
</organism>
<dbReference type="SUPFAM" id="SSF52091">
    <property type="entry name" value="SpoIIaa-like"/>
    <property type="match status" value="1"/>
</dbReference>
<feature type="compositionally biased region" description="Pro residues" evidence="1">
    <location>
        <begin position="119"/>
        <end position="128"/>
    </location>
</feature>
<dbReference type="EMBL" id="CP029192">
    <property type="protein sequence ID" value="QES35059.1"/>
    <property type="molecule type" value="Genomic_DNA"/>
</dbReference>
<dbReference type="PROSITE" id="PS50801">
    <property type="entry name" value="STAS"/>
    <property type="match status" value="1"/>
</dbReference>